<sequence>MVSIEKVVSSGVFAGLGLGGVVVGLVDAYQDLLLQGEPPVTVALENTVPVALGIVLLWLAWDVYWRGNDEEFVSTVAKMSFVSVVGVGLVGSWVVGIQLVQGVLKPMVILLDTLVAVAVLGTIAGINEAERDVERDRFETLAQQADRPVAETYVDDGLVASATNEAFRDTFGDGSAARLGAQTGRTHAEAALVDLVDFVDEDPLAGVFPSLERGETVERDVRIEVHGEPRDYTLRLAPVSGTADPLEVSAVFVPADE</sequence>
<feature type="transmembrane region" description="Helical" evidence="1">
    <location>
        <begin position="46"/>
        <end position="64"/>
    </location>
</feature>
<comment type="caution">
    <text evidence="2">The sequence shown here is derived from an EMBL/GenBank/DDBJ whole genome shotgun (WGS) entry which is preliminary data.</text>
</comment>
<gene>
    <name evidence="2" type="ORF">ACFQJ9_18780</name>
</gene>
<proteinExistence type="predicted"/>
<name>A0ABD5Z8A4_9EURY</name>
<feature type="transmembrane region" description="Helical" evidence="1">
    <location>
        <begin position="76"/>
        <end position="95"/>
    </location>
</feature>
<keyword evidence="3" id="KW-1185">Reference proteome</keyword>
<evidence type="ECO:0000313" key="3">
    <source>
        <dbReference type="Proteomes" id="UP001596447"/>
    </source>
</evidence>
<organism evidence="2 3">
    <name type="scientific">Halospeciosus flavus</name>
    <dbReference type="NCBI Taxonomy" id="3032283"/>
    <lineage>
        <taxon>Archaea</taxon>
        <taxon>Methanobacteriati</taxon>
        <taxon>Methanobacteriota</taxon>
        <taxon>Stenosarchaea group</taxon>
        <taxon>Halobacteria</taxon>
        <taxon>Halobacteriales</taxon>
        <taxon>Halobacteriaceae</taxon>
        <taxon>Halospeciosus</taxon>
    </lineage>
</organism>
<reference evidence="2 3" key="1">
    <citation type="journal article" date="2019" name="Int. J. Syst. Evol. Microbiol.">
        <title>The Global Catalogue of Microorganisms (GCM) 10K type strain sequencing project: providing services to taxonomists for standard genome sequencing and annotation.</title>
        <authorList>
            <consortium name="The Broad Institute Genomics Platform"/>
            <consortium name="The Broad Institute Genome Sequencing Center for Infectious Disease"/>
            <person name="Wu L."/>
            <person name="Ma J."/>
        </authorList>
    </citation>
    <scope>NUCLEOTIDE SEQUENCE [LARGE SCALE GENOMIC DNA]</scope>
    <source>
        <strain evidence="2 3">XZGYJ-43</strain>
    </source>
</reference>
<dbReference type="EMBL" id="JBHTAR010000011">
    <property type="protein sequence ID" value="MFC7201423.1"/>
    <property type="molecule type" value="Genomic_DNA"/>
</dbReference>
<evidence type="ECO:0008006" key="4">
    <source>
        <dbReference type="Google" id="ProtNLM"/>
    </source>
</evidence>
<evidence type="ECO:0000256" key="1">
    <source>
        <dbReference type="SAM" id="Phobius"/>
    </source>
</evidence>
<protein>
    <recommendedName>
        <fullName evidence="4">Halobacterial output domain-containing protein</fullName>
    </recommendedName>
</protein>
<accession>A0ABD5Z8A4</accession>
<keyword evidence="1" id="KW-0812">Transmembrane</keyword>
<feature type="transmembrane region" description="Helical" evidence="1">
    <location>
        <begin position="7"/>
        <end position="26"/>
    </location>
</feature>
<keyword evidence="1" id="KW-0472">Membrane</keyword>
<evidence type="ECO:0000313" key="2">
    <source>
        <dbReference type="EMBL" id="MFC7201423.1"/>
    </source>
</evidence>
<dbReference type="RefSeq" id="WP_279528168.1">
    <property type="nucleotide sequence ID" value="NZ_CP122312.1"/>
</dbReference>
<dbReference type="Proteomes" id="UP001596447">
    <property type="component" value="Unassembled WGS sequence"/>
</dbReference>
<dbReference type="AlphaFoldDB" id="A0ABD5Z8A4"/>
<feature type="transmembrane region" description="Helical" evidence="1">
    <location>
        <begin position="107"/>
        <end position="127"/>
    </location>
</feature>
<keyword evidence="1" id="KW-1133">Transmembrane helix</keyword>